<dbReference type="SMART" id="SM00060">
    <property type="entry name" value="FN3"/>
    <property type="match status" value="4"/>
</dbReference>
<feature type="compositionally biased region" description="Low complexity" evidence="2">
    <location>
        <begin position="34"/>
        <end position="45"/>
    </location>
</feature>
<feature type="domain" description="Fibronectin type-III" evidence="5">
    <location>
        <begin position="462"/>
        <end position="554"/>
    </location>
</feature>
<dbReference type="SUPFAM" id="SSF49265">
    <property type="entry name" value="Fibronectin type III"/>
    <property type="match status" value="3"/>
</dbReference>
<feature type="signal peptide" evidence="4">
    <location>
        <begin position="1"/>
        <end position="22"/>
    </location>
</feature>
<evidence type="ECO:0000256" key="4">
    <source>
        <dbReference type="SAM" id="SignalP"/>
    </source>
</evidence>
<evidence type="ECO:0000256" key="2">
    <source>
        <dbReference type="SAM" id="MobiDB-lite"/>
    </source>
</evidence>
<dbReference type="InterPro" id="IPR013783">
    <property type="entry name" value="Ig-like_fold"/>
</dbReference>
<keyword evidence="3" id="KW-0812">Transmembrane</keyword>
<dbReference type="OrthoDB" id="6381660at2759"/>
<dbReference type="Gene3D" id="2.60.40.10">
    <property type="entry name" value="Immunoglobulins"/>
    <property type="match status" value="4"/>
</dbReference>
<evidence type="ECO:0000256" key="3">
    <source>
        <dbReference type="SAM" id="Phobius"/>
    </source>
</evidence>
<dbReference type="PANTHER" id="PTHR46708:SF2">
    <property type="entry name" value="FIBRONECTIN TYPE-III DOMAIN-CONTAINING PROTEIN"/>
    <property type="match status" value="1"/>
</dbReference>
<dbReference type="Pfam" id="PF00041">
    <property type="entry name" value="fn3"/>
    <property type="match status" value="4"/>
</dbReference>
<feature type="domain" description="Fibronectin type-III" evidence="5">
    <location>
        <begin position="258"/>
        <end position="350"/>
    </location>
</feature>
<dbReference type="AlphaFoldDB" id="A0A4D5S132"/>
<dbReference type="CDD" id="cd00063">
    <property type="entry name" value="FN3"/>
    <property type="match status" value="4"/>
</dbReference>
<dbReference type="VEuPathDB" id="VectorBase:ISCI008121"/>
<feature type="domain" description="Fibronectin type-III" evidence="5">
    <location>
        <begin position="354"/>
        <end position="461"/>
    </location>
</feature>
<feature type="transmembrane region" description="Helical" evidence="3">
    <location>
        <begin position="563"/>
        <end position="585"/>
    </location>
</feature>
<evidence type="ECO:0000259" key="5">
    <source>
        <dbReference type="PROSITE" id="PS50853"/>
    </source>
</evidence>
<feature type="region of interest" description="Disordered" evidence="2">
    <location>
        <begin position="25"/>
        <end position="45"/>
    </location>
</feature>
<feature type="domain" description="Fibronectin type-III" evidence="5">
    <location>
        <begin position="152"/>
        <end position="246"/>
    </location>
</feature>
<dbReference type="VEuPathDB" id="VectorBase:ISCW005809"/>
<dbReference type="InterPro" id="IPR036116">
    <property type="entry name" value="FN3_sf"/>
</dbReference>
<organism evidence="6">
    <name type="scientific">Ixodes scapularis</name>
    <name type="common">Black-legged tick</name>
    <name type="synonym">Deer tick</name>
    <dbReference type="NCBI Taxonomy" id="6945"/>
    <lineage>
        <taxon>Eukaryota</taxon>
        <taxon>Metazoa</taxon>
        <taxon>Ecdysozoa</taxon>
        <taxon>Arthropoda</taxon>
        <taxon>Chelicerata</taxon>
        <taxon>Arachnida</taxon>
        <taxon>Acari</taxon>
        <taxon>Parasitiformes</taxon>
        <taxon>Ixodida</taxon>
        <taxon>Ixodoidea</taxon>
        <taxon>Ixodidae</taxon>
        <taxon>Ixodinae</taxon>
        <taxon>Ixodes</taxon>
    </lineage>
</organism>
<accession>A0A4D5S132</accession>
<dbReference type="VEuPathDB" id="VectorBase:ISCI005809"/>
<keyword evidence="3" id="KW-1133">Transmembrane helix</keyword>
<sequence length="624" mass="66631">MNVGIGLAAVTLALLLAADATGESHSPLAGTMNPSTAAPSPAPSTTACSVSMPDFHLSAVSARNATVQLVQRGHQEGWTMCACAINSLLVSKMKDIASQHRGPCKTSNGTEISMGGLTADTNYSVCVRYQCPGGGVSPVTCQHMRTGAEAGGITNVTVGGVSSTEANVSWAASGTLTDFRVTLWRIQKHREKSHVPVTTLLSSVPRCRFSHLAPWTPYRVEVLSSTEGGPVGGSAVFKTPATGNRPLRLSIFATTPTEPRQLALVNATSTSLSLKWERPEDARGPLSGYTVFYGPSQDNRKRSSLATNGTAVTLDGLTANTEFEVYVKAFNELADGTEVASQPVRILARTDIGAPSKVQQLRLVSTSKNSVVVEWSAPLKLNGPLDGYLVYRCNRSAQLGAVTNHSECHTLHPGKATRVSVAGLDPESGYTLAVSAYNLRADRHTRFEGALETIDVETLPEAPSALSDLDVRILSPDSVEVAWEAPGAGVSGYVVAWCQDRRCLEESVQQARVVIHGLHSDSEYNGSVVPFRTDGRGNRILGPLTTKQVTVKEPVDSAAASEYLMGTIVCSVLIMLMAGLVFFVCRKKKGTGPQLYKRMSSLENDDDDIVFMKTVPRSRPERTL</sequence>
<evidence type="ECO:0000256" key="1">
    <source>
        <dbReference type="ARBA" id="ARBA00022737"/>
    </source>
</evidence>
<evidence type="ECO:0000313" key="6">
    <source>
        <dbReference type="EMBL" id="MOY43360.1"/>
    </source>
</evidence>
<keyword evidence="4" id="KW-0732">Signal</keyword>
<reference evidence="6" key="1">
    <citation type="submission" date="2019-04" db="EMBL/GenBank/DDBJ databases">
        <title>An insight into the mialome of Ixodes scapularis.</title>
        <authorList>
            <person name="Ribeiro J.M."/>
            <person name="Mather T.N."/>
            <person name="Karim S."/>
        </authorList>
    </citation>
    <scope>NUCLEOTIDE SEQUENCE</scope>
</reference>
<proteinExistence type="predicted"/>
<dbReference type="EMBL" id="GHJT01009389">
    <property type="protein sequence ID" value="MOY43360.1"/>
    <property type="molecule type" value="Transcribed_RNA"/>
</dbReference>
<dbReference type="VEuPathDB" id="VectorBase:ISCP_025938"/>
<dbReference type="VEuPathDB" id="VectorBase:ISCW008121"/>
<dbReference type="InterPro" id="IPR050991">
    <property type="entry name" value="ECM_Regulatory_Proteins"/>
</dbReference>
<name>A0A4D5S132_IXOSC</name>
<dbReference type="PANTHER" id="PTHR46708">
    <property type="entry name" value="TENASCIN"/>
    <property type="match status" value="1"/>
</dbReference>
<dbReference type="InterPro" id="IPR003961">
    <property type="entry name" value="FN3_dom"/>
</dbReference>
<dbReference type="PROSITE" id="PS50853">
    <property type="entry name" value="FN3"/>
    <property type="match status" value="4"/>
</dbReference>
<protein>
    <submittedName>
        <fullName evidence="6">Putative extracellular matrix</fullName>
    </submittedName>
</protein>
<keyword evidence="3" id="KW-0472">Membrane</keyword>
<feature type="chain" id="PRO_5020021881" evidence="4">
    <location>
        <begin position="23"/>
        <end position="624"/>
    </location>
</feature>
<keyword evidence="1" id="KW-0677">Repeat</keyword>